<proteinExistence type="predicted"/>
<keyword evidence="2" id="KW-1185">Reference proteome</keyword>
<dbReference type="EMBL" id="FOZX01000001">
    <property type="protein sequence ID" value="SFS41877.1"/>
    <property type="molecule type" value="Genomic_DNA"/>
</dbReference>
<organism evidence="1 2">
    <name type="scientific">Saccharopolyspora flava</name>
    <dbReference type="NCBI Taxonomy" id="95161"/>
    <lineage>
        <taxon>Bacteria</taxon>
        <taxon>Bacillati</taxon>
        <taxon>Actinomycetota</taxon>
        <taxon>Actinomycetes</taxon>
        <taxon>Pseudonocardiales</taxon>
        <taxon>Pseudonocardiaceae</taxon>
        <taxon>Saccharopolyspora</taxon>
    </lineage>
</organism>
<sequence>MLSEYQYYEFLAVERPLSDDEQAEVRELSEVAFVDETSFVAFYEQGSFRGDPDVLVESYYDAHLHVTNWSTRRLMLRIPLSALDDSLAEEFEVAERVEVWSSEEHVVLDLLSEEEDPADPPVGHEDLLPELAVVREEIIGGDLRPLYLAWLAGYGAWERDEFAFDTDAEDEPEPVVPPGLTQLTPAQRRLAEFLRLDDDLLAVAAENSTPLQDALDPKALGAWVTDLPSADKDLLLLQVAQGQATEARVELLRRFNGDTAVGRRTVGQLLDQAAQRRS</sequence>
<evidence type="ECO:0000313" key="1">
    <source>
        <dbReference type="EMBL" id="SFS41877.1"/>
    </source>
</evidence>
<dbReference type="Proteomes" id="UP000198852">
    <property type="component" value="Unassembled WGS sequence"/>
</dbReference>
<evidence type="ECO:0000313" key="2">
    <source>
        <dbReference type="Proteomes" id="UP000198852"/>
    </source>
</evidence>
<name>A0A1I6PNT2_9PSEU</name>
<accession>A0A1I6PNT2</accession>
<dbReference type="AlphaFoldDB" id="A0A1I6PNT2"/>
<gene>
    <name evidence="1" type="ORF">SAMN05660874_00969</name>
</gene>
<dbReference type="STRING" id="95161.SAMN05660874_00969"/>
<protein>
    <submittedName>
        <fullName evidence="1">Uncharacterized protein</fullName>
    </submittedName>
</protein>
<reference evidence="2" key="1">
    <citation type="submission" date="2016-10" db="EMBL/GenBank/DDBJ databases">
        <authorList>
            <person name="Varghese N."/>
            <person name="Submissions S."/>
        </authorList>
    </citation>
    <scope>NUCLEOTIDE SEQUENCE [LARGE SCALE GENOMIC DNA]</scope>
    <source>
        <strain evidence="2">DSM 44771</strain>
    </source>
</reference>